<evidence type="ECO:0000313" key="2">
    <source>
        <dbReference type="Proteomes" id="UP000798662"/>
    </source>
</evidence>
<organism evidence="1 2">
    <name type="scientific">Pyropia yezoensis</name>
    <name type="common">Susabi-nori</name>
    <name type="synonym">Porphyra yezoensis</name>
    <dbReference type="NCBI Taxonomy" id="2788"/>
    <lineage>
        <taxon>Eukaryota</taxon>
        <taxon>Rhodophyta</taxon>
        <taxon>Bangiophyceae</taxon>
        <taxon>Bangiales</taxon>
        <taxon>Bangiaceae</taxon>
        <taxon>Pyropia</taxon>
    </lineage>
</organism>
<sequence>MEPPPPPPVTASPTNTLLTAAIVAASYWLLRRLATLLTADADVPTAGTPPAGRTGLSNRVVWVTGASSGIGAATAEAVVAAGGRVVLTARRGELLTAAADRLGGSSKVVVADVADIAAAPATVAAAVAAFGTVDVLINNAGVSTRETGAALGAAAIDTVVGVNFTGPIALSRELLAVWAAERRGEGSTPSPAAASVLAAHRRTVRPTLMFVSSVAAVLHVPLRSAYCGAKAALVAWANVVRLEEPTTRVVNVLPGSVRTGLGITALTATGTYGVTDRRLAAGLPPSRVAERMVAVLADEAGGVEEVWLGHKWPELALLYVATYARPLWGAVARRLAGRYQRELQEDGAAARSTS</sequence>
<dbReference type="EMBL" id="CM020620">
    <property type="protein sequence ID" value="KAK1869575.1"/>
    <property type="molecule type" value="Genomic_DNA"/>
</dbReference>
<protein>
    <submittedName>
        <fullName evidence="1">Uncharacterized protein</fullName>
    </submittedName>
</protein>
<proteinExistence type="predicted"/>
<gene>
    <name evidence="1" type="ORF">I4F81_012049</name>
</gene>
<accession>A0ACC3CHK0</accession>
<evidence type="ECO:0000313" key="1">
    <source>
        <dbReference type="EMBL" id="KAK1869575.1"/>
    </source>
</evidence>
<comment type="caution">
    <text evidence="1">The sequence shown here is derived from an EMBL/GenBank/DDBJ whole genome shotgun (WGS) entry which is preliminary data.</text>
</comment>
<keyword evidence="2" id="KW-1185">Reference proteome</keyword>
<name>A0ACC3CHK0_PYRYE</name>
<reference evidence="1" key="1">
    <citation type="submission" date="2019-11" db="EMBL/GenBank/DDBJ databases">
        <title>Nori genome reveals adaptations in red seaweeds to the harsh intertidal environment.</title>
        <authorList>
            <person name="Wang D."/>
            <person name="Mao Y."/>
        </authorList>
    </citation>
    <scope>NUCLEOTIDE SEQUENCE</scope>
    <source>
        <tissue evidence="1">Gametophyte</tissue>
    </source>
</reference>
<dbReference type="Proteomes" id="UP000798662">
    <property type="component" value="Chromosome 3"/>
</dbReference>